<keyword evidence="8 10" id="KW-0472">Membrane</keyword>
<evidence type="ECO:0000259" key="11">
    <source>
        <dbReference type="Pfam" id="PF00999"/>
    </source>
</evidence>
<evidence type="ECO:0000256" key="6">
    <source>
        <dbReference type="ARBA" id="ARBA00022989"/>
    </source>
</evidence>
<evidence type="ECO:0000256" key="8">
    <source>
        <dbReference type="ARBA" id="ARBA00023136"/>
    </source>
</evidence>
<dbReference type="Gene3D" id="1.20.1530.20">
    <property type="match status" value="1"/>
</dbReference>
<dbReference type="PANTHER" id="PTHR32507:SF0">
    <property type="entry name" value="NA(+)_H(+) ANTIPORTER 2-RELATED"/>
    <property type="match status" value="1"/>
</dbReference>
<evidence type="ECO:0000313" key="12">
    <source>
        <dbReference type="EMBL" id="BDT59309.1"/>
    </source>
</evidence>
<feature type="transmembrane region" description="Helical" evidence="10">
    <location>
        <begin position="372"/>
        <end position="390"/>
    </location>
</feature>
<keyword evidence="7" id="KW-0406">Ion transport</keyword>
<evidence type="ECO:0000256" key="9">
    <source>
        <dbReference type="SAM" id="MobiDB-lite"/>
    </source>
</evidence>
<evidence type="ECO:0000256" key="2">
    <source>
        <dbReference type="ARBA" id="ARBA00022448"/>
    </source>
</evidence>
<protein>
    <recommendedName>
        <fullName evidence="11">Cation/H+ exchanger transmembrane domain-containing protein</fullName>
    </recommendedName>
</protein>
<feature type="transmembrane region" description="Helical" evidence="10">
    <location>
        <begin position="339"/>
        <end position="360"/>
    </location>
</feature>
<dbReference type="InterPro" id="IPR006153">
    <property type="entry name" value="Cation/H_exchanger_TM"/>
</dbReference>
<dbReference type="RefSeq" id="WP_281907941.1">
    <property type="nucleotide sequence ID" value="NZ_AP026966.1"/>
</dbReference>
<feature type="transmembrane region" description="Helical" evidence="10">
    <location>
        <begin position="160"/>
        <end position="180"/>
    </location>
</feature>
<dbReference type="Pfam" id="PF00999">
    <property type="entry name" value="Na_H_Exchanger"/>
    <property type="match status" value="1"/>
</dbReference>
<evidence type="ECO:0000256" key="10">
    <source>
        <dbReference type="SAM" id="Phobius"/>
    </source>
</evidence>
<accession>A0ABM8C800</accession>
<dbReference type="EMBL" id="AP026966">
    <property type="protein sequence ID" value="BDT59309.1"/>
    <property type="molecule type" value="Genomic_DNA"/>
</dbReference>
<keyword evidence="4" id="KW-1003">Cell membrane</keyword>
<feature type="transmembrane region" description="Helical" evidence="10">
    <location>
        <begin position="233"/>
        <end position="262"/>
    </location>
</feature>
<keyword evidence="3" id="KW-0050">Antiport</keyword>
<name>A0ABM8C800_9BURK</name>
<evidence type="ECO:0000256" key="4">
    <source>
        <dbReference type="ARBA" id="ARBA00022475"/>
    </source>
</evidence>
<keyword evidence="6 10" id="KW-1133">Transmembrane helix</keyword>
<evidence type="ECO:0000256" key="3">
    <source>
        <dbReference type="ARBA" id="ARBA00022449"/>
    </source>
</evidence>
<dbReference type="Proteomes" id="UP001163336">
    <property type="component" value="Chromosome"/>
</dbReference>
<evidence type="ECO:0000256" key="5">
    <source>
        <dbReference type="ARBA" id="ARBA00022692"/>
    </source>
</evidence>
<keyword evidence="2" id="KW-0813">Transport</keyword>
<feature type="transmembrane region" description="Helical" evidence="10">
    <location>
        <begin position="12"/>
        <end position="33"/>
    </location>
</feature>
<evidence type="ECO:0000256" key="1">
    <source>
        <dbReference type="ARBA" id="ARBA00004651"/>
    </source>
</evidence>
<sequence length="420" mass="44343">MNEDFSTPLWLLSPLAVLGFGLMLALVLGMLLQRFKVPKLYGAVLAGLLLGATGGNLIDRPLLAQFQELLNAASALVLFEVGRKMDLAWLLRSGRQGGSLLLATLARCVAVAVTLRLLGLPWGASIFIASILIAVNPVIVNSMAADENASGTSTFATANMVGLSSLVALLMLALTMAWTRSQGVDAATGFGEELMRQGGKLVLGAAIALLSYGLYAAATRLCKVPATMRPGMLLAALLIDLGLCSVSAASSLLSLLLMGLLLRNVERRDNVFQAQLKTAQDIGYVLLFLMSAALVDLQGLAQGWTLLGALAVFAVRILATRAALVPATAWDRTKKHAMALQMCSLVSYGGLVVDTTLNAYTGLDPASSEMMGALLALNVLLAPGLTWLGLRMAGETYRQEARPGAPHEERSVGYKEEMKA</sequence>
<feature type="transmembrane region" description="Helical" evidence="10">
    <location>
        <begin position="122"/>
        <end position="140"/>
    </location>
</feature>
<dbReference type="InterPro" id="IPR038770">
    <property type="entry name" value="Na+/solute_symporter_sf"/>
</dbReference>
<gene>
    <name evidence="12" type="ORF">MasN3_28030</name>
</gene>
<evidence type="ECO:0000313" key="13">
    <source>
        <dbReference type="Proteomes" id="UP001163336"/>
    </source>
</evidence>
<reference evidence="12" key="1">
    <citation type="submission" date="2022-11" db="EMBL/GenBank/DDBJ databases">
        <title>Isolation and characterization of PLA-degrading bacterium Massilia sp. from Antarctic soil.</title>
        <authorList>
            <person name="Sato K."/>
            <person name="Gomez-Fuentes C."/>
            <person name="Ahmad S.A."/>
            <person name="Zulkharnain A."/>
        </authorList>
    </citation>
    <scope>NUCLEOTIDE SEQUENCE</scope>
    <source>
        <strain evidence="12">N-3</strain>
    </source>
</reference>
<feature type="transmembrane region" description="Helical" evidence="10">
    <location>
        <begin position="201"/>
        <end position="221"/>
    </location>
</feature>
<keyword evidence="13" id="KW-1185">Reference proteome</keyword>
<evidence type="ECO:0000256" key="7">
    <source>
        <dbReference type="ARBA" id="ARBA00023065"/>
    </source>
</evidence>
<feature type="domain" description="Cation/H+ exchanger transmembrane" evidence="11">
    <location>
        <begin position="23"/>
        <end position="343"/>
    </location>
</feature>
<proteinExistence type="predicted"/>
<comment type="subcellular location">
    <subcellularLocation>
        <location evidence="1">Cell membrane</location>
        <topology evidence="1">Multi-pass membrane protein</topology>
    </subcellularLocation>
</comment>
<feature type="region of interest" description="Disordered" evidence="9">
    <location>
        <begin position="398"/>
        <end position="420"/>
    </location>
</feature>
<keyword evidence="5 10" id="KW-0812">Transmembrane</keyword>
<feature type="transmembrane region" description="Helical" evidence="10">
    <location>
        <begin position="282"/>
        <end position="301"/>
    </location>
</feature>
<dbReference type="PANTHER" id="PTHR32507">
    <property type="entry name" value="NA(+)/H(+) ANTIPORTER 1"/>
    <property type="match status" value="1"/>
</dbReference>
<organism evidence="12 13">
    <name type="scientific">Massilia varians</name>
    <dbReference type="NCBI Taxonomy" id="457921"/>
    <lineage>
        <taxon>Bacteria</taxon>
        <taxon>Pseudomonadati</taxon>
        <taxon>Pseudomonadota</taxon>
        <taxon>Betaproteobacteria</taxon>
        <taxon>Burkholderiales</taxon>
        <taxon>Oxalobacteraceae</taxon>
        <taxon>Telluria group</taxon>
        <taxon>Massilia</taxon>
    </lineage>
</organism>
<feature type="transmembrane region" description="Helical" evidence="10">
    <location>
        <begin position="307"/>
        <end position="327"/>
    </location>
</feature>